<dbReference type="SUPFAM" id="SSF53448">
    <property type="entry name" value="Nucleotide-diphospho-sugar transferases"/>
    <property type="match status" value="1"/>
</dbReference>
<dbReference type="InterPro" id="IPR001173">
    <property type="entry name" value="Glyco_trans_2-like"/>
</dbReference>
<dbReference type="Pfam" id="PF00535">
    <property type="entry name" value="Glycos_transf_2"/>
    <property type="match status" value="1"/>
</dbReference>
<dbReference type="KEGG" id="psim:KR76_03430"/>
<dbReference type="CDD" id="cd00761">
    <property type="entry name" value="Glyco_tranf_GTA_type"/>
    <property type="match status" value="1"/>
</dbReference>
<protein>
    <submittedName>
        <fullName evidence="7">CDP-glycerol:poly(Glycerophosphate) glycerophosphotransferase</fullName>
        <ecNumber evidence="7">2.7.8.12</ecNumber>
    </submittedName>
</protein>
<dbReference type="GeneID" id="96608024"/>
<dbReference type="AlphaFoldDB" id="A0A0A1DHH4"/>
<evidence type="ECO:0000313" key="8">
    <source>
        <dbReference type="Proteomes" id="UP000030300"/>
    </source>
</evidence>
<dbReference type="InterPro" id="IPR043148">
    <property type="entry name" value="TagF_C"/>
</dbReference>
<organism evidence="7 8">
    <name type="scientific">Nocardioides simplex</name>
    <name type="common">Arthrobacter simplex</name>
    <dbReference type="NCBI Taxonomy" id="2045"/>
    <lineage>
        <taxon>Bacteria</taxon>
        <taxon>Bacillati</taxon>
        <taxon>Actinomycetota</taxon>
        <taxon>Actinomycetes</taxon>
        <taxon>Propionibacteriales</taxon>
        <taxon>Nocardioidaceae</taxon>
        <taxon>Pimelobacter</taxon>
    </lineage>
</organism>
<dbReference type="GO" id="GO:0005886">
    <property type="term" value="C:plasma membrane"/>
    <property type="evidence" value="ECO:0007669"/>
    <property type="project" value="UniProtKB-SubCell"/>
</dbReference>
<dbReference type="InterPro" id="IPR043149">
    <property type="entry name" value="TagF_N"/>
</dbReference>
<dbReference type="PANTHER" id="PTHR37316">
    <property type="entry name" value="TEICHOIC ACID GLYCEROL-PHOSPHATE PRIMASE"/>
    <property type="match status" value="1"/>
</dbReference>
<dbReference type="OrthoDB" id="8549922at2"/>
<dbReference type="eggNOG" id="COG1216">
    <property type="taxonomic scope" value="Bacteria"/>
</dbReference>
<gene>
    <name evidence="7" type="ORF">KR76_03430</name>
</gene>
<dbReference type="InterPro" id="IPR007554">
    <property type="entry name" value="Glycerophosphate_synth"/>
</dbReference>
<dbReference type="Gene3D" id="3.40.50.11820">
    <property type="match status" value="1"/>
</dbReference>
<dbReference type="SUPFAM" id="SSF53756">
    <property type="entry name" value="UDP-Glycosyltransferase/glycogen phosphorylase"/>
    <property type="match status" value="1"/>
</dbReference>
<evidence type="ECO:0000256" key="4">
    <source>
        <dbReference type="ARBA" id="ARBA00022679"/>
    </source>
</evidence>
<evidence type="ECO:0000256" key="1">
    <source>
        <dbReference type="ARBA" id="ARBA00004202"/>
    </source>
</evidence>
<dbReference type="RefSeq" id="WP_038676640.1">
    <property type="nucleotide sequence ID" value="NZ_BJMC01000005.1"/>
</dbReference>
<dbReference type="Pfam" id="PF04464">
    <property type="entry name" value="Glyphos_transf"/>
    <property type="match status" value="1"/>
</dbReference>
<evidence type="ECO:0000256" key="2">
    <source>
        <dbReference type="ARBA" id="ARBA00010488"/>
    </source>
</evidence>
<keyword evidence="8" id="KW-1185">Reference proteome</keyword>
<proteinExistence type="inferred from homology"/>
<dbReference type="EC" id="2.7.8.12" evidence="7"/>
<keyword evidence="5" id="KW-0777">Teichoic acid biosynthesis</keyword>
<dbReference type="InterPro" id="IPR051612">
    <property type="entry name" value="Teichoic_Acid_Biosynth"/>
</dbReference>
<dbReference type="HOGENOM" id="CLU_003394_1_0_11"/>
<dbReference type="PANTHER" id="PTHR37316:SF3">
    <property type="entry name" value="TEICHOIC ACID GLYCEROL-PHOSPHATE TRANSFERASE"/>
    <property type="match status" value="1"/>
</dbReference>
<comment type="subcellular location">
    <subcellularLocation>
        <location evidence="1">Cell membrane</location>
        <topology evidence="1">Peripheral membrane protein</topology>
    </subcellularLocation>
</comment>
<evidence type="ECO:0000256" key="5">
    <source>
        <dbReference type="ARBA" id="ARBA00022944"/>
    </source>
</evidence>
<comment type="similarity">
    <text evidence="2">Belongs to the CDP-glycerol glycerophosphotransferase family.</text>
</comment>
<dbReference type="GO" id="GO:0019350">
    <property type="term" value="P:teichoic acid biosynthetic process"/>
    <property type="evidence" value="ECO:0007669"/>
    <property type="project" value="UniProtKB-KW"/>
</dbReference>
<accession>A0A0A1DHH4</accession>
<keyword evidence="6" id="KW-0472">Membrane</keyword>
<dbReference type="Gene3D" id="3.90.550.10">
    <property type="entry name" value="Spore Coat Polysaccharide Biosynthesis Protein SpsA, Chain A"/>
    <property type="match status" value="1"/>
</dbReference>
<dbReference type="eggNOG" id="COG1887">
    <property type="taxonomic scope" value="Bacteria"/>
</dbReference>
<reference evidence="7 8" key="1">
    <citation type="journal article" date="2015" name="Genome Announc.">
        <title>Complete Genome Sequence of Steroid-Transforming Nocardioides simplex VKM Ac-2033D.</title>
        <authorList>
            <person name="Shtratnikova V.Y."/>
            <person name="Schelkunov M.I."/>
            <person name="Pekov Y.A."/>
            <person name="Fokina V.V."/>
            <person name="Logacheva M.D."/>
            <person name="Sokolov S.L."/>
            <person name="Bragin E.Y."/>
            <person name="Ashapkin V.V."/>
            <person name="Donova M.V."/>
        </authorList>
    </citation>
    <scope>NUCLEOTIDE SEQUENCE [LARGE SCALE GENOMIC DNA]</scope>
    <source>
        <strain evidence="7 8">VKM Ac-2033D</strain>
    </source>
</reference>
<keyword evidence="3" id="KW-1003">Cell membrane</keyword>
<dbReference type="Proteomes" id="UP000030300">
    <property type="component" value="Chromosome"/>
</dbReference>
<dbReference type="GO" id="GO:0047355">
    <property type="term" value="F:CDP-glycerol glycerophosphotransferase activity"/>
    <property type="evidence" value="ECO:0007669"/>
    <property type="project" value="UniProtKB-EC"/>
</dbReference>
<sequence>MAHARVRAQQALVRIAKSGPQRMRGPVGRLTRRLRRDYSGPMVTVVVPVSDDETTRIAPFFAALRAQTHRNLDVLVLPYGRSDRVRAIVRQEAAADWRIRVRRRTATGLAAARNDGVRSARAELVLVVGAGDDLPLPAVERLVAAHEASGSPLVVGLMGEPDVIGWIADSPFAAAHRAEVRGTTLGATPIAVTDLGLGNKLFTRALWRTAGAGFTDRLPSGADVALGLLRSAEAFDLLTHVTYLPTGRRDGAAVGATPDVLSRLDGWIEVQEGTWREVEALGLPAVRDWWLWGVLDAAVQPLLASAERADERQWTTLRDHVRRWLDDAGPEVVASLSVESRVKLWLTRNDERAVLERFVTARLFAYGDHPTEVRDGRVWARLPLLGDLDLPPELLALAPDETLLRAVVREVRWAGPETLTLLVCGAIDNVHLDGFPEVACALVGPDGARVDLAVEQVRDWRGNLAGRRHQDYSWGGVLATVDASALATGSWNLELTMTVAGVTRTGLAVLAADHIAADRDDDHRFAPRPAVAAGTTVRVDPRATPATVVVAVDEQPRLGDLAVAGRTVTGTVAGAAAVRATLDGAEARADVAPDGSFALTLPAPVPGRRRWVLHALGPDGSERPVAWPAAAPDALWLAAGEGELVVTRGSAGRVELWEAERALAVDAVELDALTLTVRAHWLAASAPAGATIELAGPKVTLAGEIGGTPGALTVAFDLRHDPWGLGATPIPHGRYRLVVRTPGRPAEQRAFLAEGTVERLHTFTSGPGASYAVELLRVGRGFDIELTRPLEPGDRTPYVQTQLETWAREGDIPLEPGSVYFQVYGGSSATDSQLAIYHELRRVRPDATVYWGVLGAPATAPEGTIPVVVMSREYHRVMAAAADLCMNVDPPRWYDRRPGQRLLQTFHGYPAKSMGLRMWRAKHWPPSRIALELERTSGEWDLILTPSPEMDVHYREEYAYDGPIHSKGYPRDDVLVSDRADAIRDDTRRRLGIRPGQTAVLYAPTWRDDMASAWGNAELVQHLDLESAARALGPDYVLLMRGHRFHAAGRSADGADARVLDVTDYPEINDLLLASDVAVLDYSSMRFDFALTGRPMVFLVPDLASYVGGVRGFLYDFPSSAPGPLVDTADEVVALLRDVPGLQARHADEIEAFNARFNRWQDGHAAERVVAAFFGPGADYDPNDPETRRS</sequence>
<evidence type="ECO:0000256" key="3">
    <source>
        <dbReference type="ARBA" id="ARBA00022475"/>
    </source>
</evidence>
<evidence type="ECO:0000313" key="7">
    <source>
        <dbReference type="EMBL" id="AIY16047.1"/>
    </source>
</evidence>
<dbReference type="EMBL" id="CP009896">
    <property type="protein sequence ID" value="AIY16047.1"/>
    <property type="molecule type" value="Genomic_DNA"/>
</dbReference>
<dbReference type="Gene3D" id="3.40.50.12580">
    <property type="match status" value="1"/>
</dbReference>
<evidence type="ECO:0000256" key="6">
    <source>
        <dbReference type="ARBA" id="ARBA00023136"/>
    </source>
</evidence>
<dbReference type="STRING" id="2045.KR76_03430"/>
<name>A0A0A1DHH4_NOCSI</name>
<keyword evidence="4 7" id="KW-0808">Transferase</keyword>
<dbReference type="InterPro" id="IPR029044">
    <property type="entry name" value="Nucleotide-diphossugar_trans"/>
</dbReference>